<evidence type="ECO:0000256" key="1">
    <source>
        <dbReference type="ARBA" id="ARBA00010641"/>
    </source>
</evidence>
<dbReference type="GO" id="GO:0006352">
    <property type="term" value="P:DNA-templated transcription initiation"/>
    <property type="evidence" value="ECO:0007669"/>
    <property type="project" value="InterPro"/>
</dbReference>
<keyword evidence="2" id="KW-0805">Transcription regulation</keyword>
<dbReference type="STRING" id="1421.A2J09_05355"/>
<gene>
    <name evidence="6" type="primary">sigM_4</name>
    <name evidence="6" type="ORF">NCTC7582_05085</name>
</gene>
<evidence type="ECO:0000256" key="3">
    <source>
        <dbReference type="ARBA" id="ARBA00023082"/>
    </source>
</evidence>
<dbReference type="Proteomes" id="UP000251431">
    <property type="component" value="Unassembled WGS sequence"/>
</dbReference>
<evidence type="ECO:0000259" key="5">
    <source>
        <dbReference type="PROSITE" id="PS00622"/>
    </source>
</evidence>
<proteinExistence type="inferred from homology"/>
<name>A0A2X1BWU7_9BACI</name>
<dbReference type="InterPro" id="IPR007627">
    <property type="entry name" value="RNA_pol_sigma70_r2"/>
</dbReference>
<keyword evidence="3" id="KW-0731">Sigma factor</keyword>
<evidence type="ECO:0000256" key="4">
    <source>
        <dbReference type="ARBA" id="ARBA00023163"/>
    </source>
</evidence>
<evidence type="ECO:0000256" key="2">
    <source>
        <dbReference type="ARBA" id="ARBA00023015"/>
    </source>
</evidence>
<sequence>MKNMIKFAGLSVQEIVQTYSDTLIRIAVQQTKNMAEAEDIVQEVYMTLMRQNKPFAHEAHLKAWLIKVTFNKCKDYFKSSRVKKTVPITDEMAFIAKEEQMVLTEIFELPSEERVIVYLHYYEGYTTAEIAELLEINVNTVGSKLRRARMKLKTILEEGSKV</sequence>
<dbReference type="GO" id="GO:0016987">
    <property type="term" value="F:sigma factor activity"/>
    <property type="evidence" value="ECO:0007669"/>
    <property type="project" value="UniProtKB-KW"/>
</dbReference>
<dbReference type="PANTHER" id="PTHR43133:SF51">
    <property type="entry name" value="RNA POLYMERASE SIGMA FACTOR"/>
    <property type="match status" value="1"/>
</dbReference>
<dbReference type="InterPro" id="IPR039425">
    <property type="entry name" value="RNA_pol_sigma-70-like"/>
</dbReference>
<protein>
    <submittedName>
        <fullName evidence="6">ECF subfamily RNA polymerase sigma-24 subunit</fullName>
    </submittedName>
</protein>
<dbReference type="Gene3D" id="1.10.10.10">
    <property type="entry name" value="Winged helix-like DNA-binding domain superfamily/Winged helix DNA-binding domain"/>
    <property type="match status" value="1"/>
</dbReference>
<organism evidence="6 7">
    <name type="scientific">Lysinibacillus capsici</name>
    <dbReference type="NCBI Taxonomy" id="2115968"/>
    <lineage>
        <taxon>Bacteria</taxon>
        <taxon>Bacillati</taxon>
        <taxon>Bacillota</taxon>
        <taxon>Bacilli</taxon>
        <taxon>Bacillales</taxon>
        <taxon>Bacillaceae</taxon>
        <taxon>Lysinibacillus</taxon>
    </lineage>
</organism>
<dbReference type="GO" id="GO:0003677">
    <property type="term" value="F:DNA binding"/>
    <property type="evidence" value="ECO:0007669"/>
    <property type="project" value="InterPro"/>
</dbReference>
<dbReference type="Gene3D" id="1.10.1740.10">
    <property type="match status" value="1"/>
</dbReference>
<dbReference type="Pfam" id="PF04542">
    <property type="entry name" value="Sigma70_r2"/>
    <property type="match status" value="1"/>
</dbReference>
<dbReference type="CDD" id="cd06171">
    <property type="entry name" value="Sigma70_r4"/>
    <property type="match status" value="1"/>
</dbReference>
<dbReference type="PANTHER" id="PTHR43133">
    <property type="entry name" value="RNA POLYMERASE ECF-TYPE SIGMA FACTO"/>
    <property type="match status" value="1"/>
</dbReference>
<dbReference type="InterPro" id="IPR014284">
    <property type="entry name" value="RNA_pol_sigma-70_dom"/>
</dbReference>
<reference evidence="6 7" key="1">
    <citation type="submission" date="2018-06" db="EMBL/GenBank/DDBJ databases">
        <authorList>
            <consortium name="Pathogen Informatics"/>
            <person name="Doyle S."/>
        </authorList>
    </citation>
    <scope>NUCLEOTIDE SEQUENCE [LARGE SCALE GENOMIC DNA]</scope>
    <source>
        <strain evidence="6 7">NCTC7582</strain>
    </source>
</reference>
<dbReference type="PROSITE" id="PS00622">
    <property type="entry name" value="HTH_LUXR_1"/>
    <property type="match status" value="1"/>
</dbReference>
<dbReference type="EMBL" id="UAQE01000004">
    <property type="protein sequence ID" value="SPU39106.1"/>
    <property type="molecule type" value="Genomic_DNA"/>
</dbReference>
<keyword evidence="4" id="KW-0804">Transcription</keyword>
<evidence type="ECO:0000313" key="6">
    <source>
        <dbReference type="EMBL" id="SPU39106.1"/>
    </source>
</evidence>
<dbReference type="InterPro" id="IPR000792">
    <property type="entry name" value="Tscrpt_reg_LuxR_C"/>
</dbReference>
<dbReference type="SUPFAM" id="SSF88946">
    <property type="entry name" value="Sigma2 domain of RNA polymerase sigma factors"/>
    <property type="match status" value="1"/>
</dbReference>
<accession>A0A2X1BWU7</accession>
<dbReference type="AlphaFoldDB" id="A0A2X1BWU7"/>
<dbReference type="NCBIfam" id="TIGR02937">
    <property type="entry name" value="sigma70-ECF"/>
    <property type="match status" value="1"/>
</dbReference>
<dbReference type="InterPro" id="IPR013324">
    <property type="entry name" value="RNA_pol_sigma_r3/r4-like"/>
</dbReference>
<dbReference type="InterPro" id="IPR036388">
    <property type="entry name" value="WH-like_DNA-bd_sf"/>
</dbReference>
<dbReference type="InterPro" id="IPR013325">
    <property type="entry name" value="RNA_pol_sigma_r2"/>
</dbReference>
<evidence type="ECO:0000313" key="7">
    <source>
        <dbReference type="Proteomes" id="UP000251431"/>
    </source>
</evidence>
<dbReference type="InterPro" id="IPR013249">
    <property type="entry name" value="RNA_pol_sigma70_r4_t2"/>
</dbReference>
<dbReference type="Pfam" id="PF08281">
    <property type="entry name" value="Sigma70_r4_2"/>
    <property type="match status" value="1"/>
</dbReference>
<comment type="similarity">
    <text evidence="1">Belongs to the sigma-70 factor family. ECF subfamily.</text>
</comment>
<feature type="domain" description="HTH luxR-type" evidence="5">
    <location>
        <begin position="124"/>
        <end position="151"/>
    </location>
</feature>
<dbReference type="SUPFAM" id="SSF88659">
    <property type="entry name" value="Sigma3 and sigma4 domains of RNA polymerase sigma factors"/>
    <property type="match status" value="1"/>
</dbReference>